<dbReference type="GO" id="GO:0005525">
    <property type="term" value="F:GTP binding"/>
    <property type="evidence" value="ECO:0007669"/>
    <property type="project" value="UniProtKB-KW"/>
</dbReference>
<organism evidence="6 7">
    <name type="scientific">Paramuricea clavata</name>
    <name type="common">Red gorgonian</name>
    <name type="synonym">Violescent sea-whip</name>
    <dbReference type="NCBI Taxonomy" id="317549"/>
    <lineage>
        <taxon>Eukaryota</taxon>
        <taxon>Metazoa</taxon>
        <taxon>Cnidaria</taxon>
        <taxon>Anthozoa</taxon>
        <taxon>Octocorallia</taxon>
        <taxon>Malacalcyonacea</taxon>
        <taxon>Plexauridae</taxon>
        <taxon>Paramuricea</taxon>
    </lineage>
</organism>
<dbReference type="AlphaFoldDB" id="A0A6S7JXQ1"/>
<feature type="region of interest" description="Disordered" evidence="5">
    <location>
        <begin position="1"/>
        <end position="23"/>
    </location>
</feature>
<dbReference type="Proteomes" id="UP001152795">
    <property type="component" value="Unassembled WGS sequence"/>
</dbReference>
<proteinExistence type="inferred from homology"/>
<evidence type="ECO:0000256" key="4">
    <source>
        <dbReference type="PROSITE-ProRule" id="PRU01052"/>
    </source>
</evidence>
<dbReference type="InterPro" id="IPR030386">
    <property type="entry name" value="G_GB1_RHD3_dom"/>
</dbReference>
<dbReference type="SUPFAM" id="SSF48340">
    <property type="entry name" value="Interferon-induced guanylate-binding protein 1 (GBP1), C-terminal domain"/>
    <property type="match status" value="1"/>
</dbReference>
<dbReference type="InterPro" id="IPR036543">
    <property type="entry name" value="Guanylate-bd_C_sf"/>
</dbReference>
<dbReference type="SUPFAM" id="SSF52540">
    <property type="entry name" value="P-loop containing nucleoside triphosphate hydrolases"/>
    <property type="match status" value="1"/>
</dbReference>
<evidence type="ECO:0000256" key="2">
    <source>
        <dbReference type="ARBA" id="ARBA00022801"/>
    </source>
</evidence>
<dbReference type="Gene3D" id="3.40.50.300">
    <property type="entry name" value="P-loop containing nucleotide triphosphate hydrolases"/>
    <property type="match status" value="1"/>
</dbReference>
<comment type="caution">
    <text evidence="6">The sequence shown here is derived from an EMBL/GenBank/DDBJ whole genome shotgun (WGS) entry which is preliminary data.</text>
</comment>
<feature type="compositionally biased region" description="Low complexity" evidence="5">
    <location>
        <begin position="11"/>
        <end position="23"/>
    </location>
</feature>
<reference evidence="6" key="1">
    <citation type="submission" date="2020-04" db="EMBL/GenBank/DDBJ databases">
        <authorList>
            <person name="Alioto T."/>
            <person name="Alioto T."/>
            <person name="Gomez Garrido J."/>
        </authorList>
    </citation>
    <scope>NUCLEOTIDE SEQUENCE</scope>
    <source>
        <strain evidence="6">A484AB</strain>
    </source>
</reference>
<name>A0A6S7JXQ1_PARCT</name>
<feature type="compositionally biased region" description="Polar residues" evidence="5">
    <location>
        <begin position="590"/>
        <end position="608"/>
    </location>
</feature>
<dbReference type="Gene3D" id="1.20.1000.10">
    <property type="entry name" value="Guanylate-binding protein, C-terminal domain"/>
    <property type="match status" value="1"/>
</dbReference>
<dbReference type="PANTHER" id="PTHR10751">
    <property type="entry name" value="GUANYLATE BINDING PROTEIN"/>
    <property type="match status" value="1"/>
</dbReference>
<evidence type="ECO:0000256" key="3">
    <source>
        <dbReference type="ARBA" id="ARBA00023134"/>
    </source>
</evidence>
<dbReference type="OrthoDB" id="5967544at2759"/>
<keyword evidence="3" id="KW-0342">GTP-binding</keyword>
<comment type="similarity">
    <text evidence="4">Belongs to the TRAFAC class dynamin-like GTPase superfamily. GB1/RHD3 GTPase family.</text>
</comment>
<dbReference type="InterPro" id="IPR015894">
    <property type="entry name" value="Guanylate-bd_N"/>
</dbReference>
<keyword evidence="1" id="KW-0547">Nucleotide-binding</keyword>
<dbReference type="Pfam" id="PF02263">
    <property type="entry name" value="GBP"/>
    <property type="match status" value="1"/>
</dbReference>
<keyword evidence="2" id="KW-0378">Hydrolase</keyword>
<evidence type="ECO:0000256" key="1">
    <source>
        <dbReference type="ARBA" id="ARBA00022741"/>
    </source>
</evidence>
<evidence type="ECO:0000313" key="7">
    <source>
        <dbReference type="Proteomes" id="UP001152795"/>
    </source>
</evidence>
<dbReference type="InterPro" id="IPR027417">
    <property type="entry name" value="P-loop_NTPase"/>
</dbReference>
<keyword evidence="7" id="KW-1185">Reference proteome</keyword>
<dbReference type="PROSITE" id="PS51715">
    <property type="entry name" value="G_GB1_RHD3"/>
    <property type="match status" value="1"/>
</dbReference>
<accession>A0A6S7JXQ1</accession>
<protein>
    <submittedName>
        <fullName evidence="6">Guanylate-binding 1-like</fullName>
    </submittedName>
</protein>
<evidence type="ECO:0000256" key="5">
    <source>
        <dbReference type="SAM" id="MobiDB-lite"/>
    </source>
</evidence>
<feature type="non-terminal residue" evidence="6">
    <location>
        <position position="1"/>
    </location>
</feature>
<dbReference type="EMBL" id="CACRXK020011124">
    <property type="protein sequence ID" value="CAB4020781.1"/>
    <property type="molecule type" value="Genomic_DNA"/>
</dbReference>
<feature type="region of interest" description="Disordered" evidence="5">
    <location>
        <begin position="584"/>
        <end position="608"/>
    </location>
</feature>
<gene>
    <name evidence="6" type="ORF">PACLA_8A025099</name>
</gene>
<evidence type="ECO:0000313" key="6">
    <source>
        <dbReference type="EMBL" id="CAB4020781.1"/>
    </source>
</evidence>
<dbReference type="GO" id="GO:0003924">
    <property type="term" value="F:GTPase activity"/>
    <property type="evidence" value="ECO:0007669"/>
    <property type="project" value="InterPro"/>
</dbReference>
<sequence>MEKFKKVSLFGSGSSETSGKPSSLPLVLPNNVKYDANSGKLTHTAGVKRTHLELVPSTVALLSNVRDPIAVVSIAGMARSGKSYILSRLLGSSDAFRLGHTMDPETFGIWIGTQVLKKDDFTIILVDTEGIDSASAEKKNDISLLVLTILLSSYFIFNTLSIPKQAQLEELQCFVQLVNGLRVSREGTDDYNKFPTVFPDFLWLLRDVTLTPTDAKGNAIDAKTFLLDRVLTPSGGFEEKPSDKVARALKMFFPSIDCITLPPPSDDAIIMRNIADSEDKLSPQFKAAVPRVIDHIFSKVKPKNGYTTDSRVTGAQLACMLETYLKAVNDPSAIPVMETSWQTSLRILTERFHDEALELYKKGMTAVLEERGQEPLEAGGDGITLVSSHRKYYTLAQEHLRKALAPMCNEAEQSNVLSHLQQAVFGSKGKKTETENKSGLFHEYWRVNNEKSIKYCEKLRDQLWEAISKKLSKEDSGYTYEHLQEDLKRFEMEYRANAKGPAKEKVYGDFLQFIKSEEKTFSKVQDFKQEEFEEKQKVLEINSKLEDIQEEQRRVEAMMVEEMEEHKQQAMKLNEDYNERIDKMKDEENQPQFQNGMRIQNISRLNTK</sequence>